<reference evidence="1" key="1">
    <citation type="journal article" date="2015" name="Nature">
        <title>Complex archaea that bridge the gap between prokaryotes and eukaryotes.</title>
        <authorList>
            <person name="Spang A."/>
            <person name="Saw J.H."/>
            <person name="Jorgensen S.L."/>
            <person name="Zaremba-Niedzwiedzka K."/>
            <person name="Martijn J."/>
            <person name="Lind A.E."/>
            <person name="van Eijk R."/>
            <person name="Schleper C."/>
            <person name="Guy L."/>
            <person name="Ettema T.J."/>
        </authorList>
    </citation>
    <scope>NUCLEOTIDE SEQUENCE</scope>
</reference>
<accession>A0A0F9K6X1</accession>
<protein>
    <submittedName>
        <fullName evidence="1">Uncharacterized protein</fullName>
    </submittedName>
</protein>
<dbReference type="AlphaFoldDB" id="A0A0F9K6X1"/>
<comment type="caution">
    <text evidence="1">The sequence shown here is derived from an EMBL/GenBank/DDBJ whole genome shotgun (WGS) entry which is preliminary data.</text>
</comment>
<dbReference type="EMBL" id="LAZR01015887">
    <property type="protein sequence ID" value="KKM06918.1"/>
    <property type="molecule type" value="Genomic_DNA"/>
</dbReference>
<sequence length="119" mass="12877">MTEHTDLIARMEAATDRASSIEAFQAVANEIDVLDDFDRHVSQAVRSMSDSRAMGYLLLAAMTLVPADALWSVGHRGDEYPGLFCGTVMPAKGPPLHVYARTPALALCIAVMKARQADD</sequence>
<evidence type="ECO:0000313" key="1">
    <source>
        <dbReference type="EMBL" id="KKM06918.1"/>
    </source>
</evidence>
<name>A0A0F9K6X1_9ZZZZ</name>
<proteinExistence type="predicted"/>
<gene>
    <name evidence="1" type="ORF">LCGC14_1739130</name>
</gene>
<organism evidence="1">
    <name type="scientific">marine sediment metagenome</name>
    <dbReference type="NCBI Taxonomy" id="412755"/>
    <lineage>
        <taxon>unclassified sequences</taxon>
        <taxon>metagenomes</taxon>
        <taxon>ecological metagenomes</taxon>
    </lineage>
</organism>